<dbReference type="Gene3D" id="3.20.20.190">
    <property type="entry name" value="Phosphatidylinositol (PI) phosphodiesterase"/>
    <property type="match status" value="1"/>
</dbReference>
<evidence type="ECO:0000313" key="2">
    <source>
        <dbReference type="EMBL" id="MBB5176139.1"/>
    </source>
</evidence>
<protein>
    <submittedName>
        <fullName evidence="2">Glycerophosphoryl diester phosphodiesterase</fullName>
        <ecNumber evidence="2">3.1.4.46</ecNumber>
    </submittedName>
</protein>
<organism evidence="2 3">
    <name type="scientific">Nosocomiicoccus ampullae</name>
    <dbReference type="NCBI Taxonomy" id="489910"/>
    <lineage>
        <taxon>Bacteria</taxon>
        <taxon>Bacillati</taxon>
        <taxon>Bacillota</taxon>
        <taxon>Bacilli</taxon>
        <taxon>Bacillales</taxon>
        <taxon>Staphylococcaceae</taxon>
        <taxon>Nosocomiicoccus</taxon>
    </lineage>
</organism>
<evidence type="ECO:0000313" key="3">
    <source>
        <dbReference type="Proteomes" id="UP000579136"/>
    </source>
</evidence>
<comment type="caution">
    <text evidence="2">The sequence shown here is derived from an EMBL/GenBank/DDBJ whole genome shotgun (WGS) entry which is preliminary data.</text>
</comment>
<dbReference type="PANTHER" id="PTHR46211">
    <property type="entry name" value="GLYCEROPHOSPHORYL DIESTER PHOSPHODIESTERASE"/>
    <property type="match status" value="1"/>
</dbReference>
<dbReference type="Pfam" id="PF03009">
    <property type="entry name" value="GDPD"/>
    <property type="match status" value="1"/>
</dbReference>
<dbReference type="EMBL" id="JACHHF010000005">
    <property type="protein sequence ID" value="MBB5176139.1"/>
    <property type="molecule type" value="Genomic_DNA"/>
</dbReference>
<evidence type="ECO:0000259" key="1">
    <source>
        <dbReference type="PROSITE" id="PS51704"/>
    </source>
</evidence>
<dbReference type="Proteomes" id="UP000579136">
    <property type="component" value="Unassembled WGS sequence"/>
</dbReference>
<dbReference type="PANTHER" id="PTHR46211:SF1">
    <property type="entry name" value="GLYCEROPHOSPHODIESTER PHOSPHODIESTERASE, CYTOPLASMIC"/>
    <property type="match status" value="1"/>
</dbReference>
<dbReference type="InterPro" id="IPR030395">
    <property type="entry name" value="GP_PDE_dom"/>
</dbReference>
<dbReference type="AlphaFoldDB" id="A0A9Q2HFD6"/>
<dbReference type="GO" id="GO:0006629">
    <property type="term" value="P:lipid metabolic process"/>
    <property type="evidence" value="ECO:0007669"/>
    <property type="project" value="InterPro"/>
</dbReference>
<dbReference type="GO" id="GO:0008889">
    <property type="term" value="F:glycerophosphodiester phosphodiesterase activity"/>
    <property type="evidence" value="ECO:0007669"/>
    <property type="project" value="UniProtKB-EC"/>
</dbReference>
<dbReference type="SUPFAM" id="SSF51695">
    <property type="entry name" value="PLC-like phosphodiesterases"/>
    <property type="match status" value="1"/>
</dbReference>
<sequence length="299" mass="34409">MKLRTKALLSAAGISSLYLYSRIRAERNVNEIKPVFKHRAPYIFAHRGGKGNYPEHTRLAFDNAVNQQVDGFEIDVRLTKDNEIVVLHDLYVDRVTENSGKVSDYTLKELRELDFGYNFKDVRGNYPYRGSKDAKVMTLRELFREYPDVIINIDMKDSLKTEAGQKIAPLLFELILDEKVIDRVIVTSFEDEQIRRFTGFSGDLIAIGAGSEEVTKAYTLYYSGLGHLYHPSRDTFQIPANVTSLRLDQKRFINFLHDLNVKVGYWVVNETNEMKRLLDLGAHTIVTDYPDKANLIVNY</sequence>
<feature type="domain" description="GP-PDE" evidence="1">
    <location>
        <begin position="41"/>
        <end position="297"/>
    </location>
</feature>
<dbReference type="EC" id="3.1.4.46" evidence="2"/>
<keyword evidence="2" id="KW-0378">Hydrolase</keyword>
<keyword evidence="3" id="KW-1185">Reference proteome</keyword>
<gene>
    <name evidence="2" type="ORF">HNQ45_001026</name>
</gene>
<dbReference type="RefSeq" id="WP_183674112.1">
    <property type="nucleotide sequence ID" value="NZ_CBCRYX010000004.1"/>
</dbReference>
<reference evidence="2 3" key="1">
    <citation type="submission" date="2020-08" db="EMBL/GenBank/DDBJ databases">
        <title>Genomic Encyclopedia of Type Strains, Phase IV (KMG-IV): sequencing the most valuable type-strain genomes for metagenomic binning, comparative biology and taxonomic classification.</title>
        <authorList>
            <person name="Goeker M."/>
        </authorList>
    </citation>
    <scope>NUCLEOTIDE SEQUENCE [LARGE SCALE GENOMIC DNA]</scope>
    <source>
        <strain evidence="2 3">DSM 19163</strain>
    </source>
</reference>
<dbReference type="PROSITE" id="PS51704">
    <property type="entry name" value="GP_PDE"/>
    <property type="match status" value="1"/>
</dbReference>
<name>A0A9Q2HFD6_9STAP</name>
<dbReference type="InterPro" id="IPR017946">
    <property type="entry name" value="PLC-like_Pdiesterase_TIM-brl"/>
</dbReference>
<dbReference type="CDD" id="cd08561">
    <property type="entry name" value="GDPD_cytoplasmic_ScUgpQ2_like"/>
    <property type="match status" value="1"/>
</dbReference>
<accession>A0A9Q2HFD6</accession>
<proteinExistence type="predicted"/>